<dbReference type="PANTHER" id="PTHR42084:SF1">
    <property type="entry name" value="SERINE_THREONINE-PROTEIN KINASE PPK6"/>
    <property type="match status" value="1"/>
</dbReference>
<feature type="region of interest" description="Disordered" evidence="1">
    <location>
        <begin position="1"/>
        <end position="191"/>
    </location>
</feature>
<keyword evidence="3" id="KW-1185">Reference proteome</keyword>
<feature type="compositionally biased region" description="Polar residues" evidence="1">
    <location>
        <begin position="259"/>
        <end position="286"/>
    </location>
</feature>
<name>A0A166NVQ3_9EURO</name>
<sequence length="521" mass="57021">MSADLFAAFGAPNPPSQSQAQSWPQQQQQPRQEERGQQQQQQSQANNSQGQGTAALASLETEHPPTSNFFDAWRPSSIERKEDSSNVLFDATTETPSDDEEWGEFESAEPLKSKVEPEAKPQGNGIDLLSGSVANESFQFAIPERPKPQTKVVSPQNRTRPLSSTRAQSWQQQQKQAPARQSTPAPVDLLSSVELQSTKSDASNISHAEADTDVESWADSWVAVEDDDDAAAGRNSNAMEESWADDDWGDFTIVQPSGLSKASHHTSNLSRSSIPHSQQPSIKPSRSSGQSSHTTATSQSTRPVPVPVTIPSGSASQVRPINIPPPAILLALFPSLLDEIRLQCLDSKHDPTLLASLTQTIPPFLRTMTRILLGRSVRWKRDSILSQSTRIGPAGSGRGMKLNSVNKNESIKEEREAVEVLARYRNSGGVLNSTVSTAGGGEVVQVPAEPNFVAHVKSVGAAGGAIKATHACALCGLKRDERVVKIDDQAFDNFGEWWIDHWGHRECKWFWETYECRLEHR</sequence>
<feature type="compositionally biased region" description="Low complexity" evidence="1">
    <location>
        <begin position="37"/>
        <end position="51"/>
    </location>
</feature>
<dbReference type="EMBL" id="AZGZ01000010">
    <property type="protein sequence ID" value="KZZ92740.1"/>
    <property type="molecule type" value="Genomic_DNA"/>
</dbReference>
<dbReference type="PANTHER" id="PTHR42084">
    <property type="entry name" value="YALI0E26631P"/>
    <property type="match status" value="1"/>
</dbReference>
<dbReference type="AlphaFoldDB" id="A0A166NVQ3"/>
<comment type="caution">
    <text evidence="2">The sequence shown here is derived from an EMBL/GenBank/DDBJ whole genome shotgun (WGS) entry which is preliminary data.</text>
</comment>
<gene>
    <name evidence="2" type="ORF">AAP_02821</name>
</gene>
<feature type="compositionally biased region" description="Low complexity" evidence="1">
    <location>
        <begin position="163"/>
        <end position="182"/>
    </location>
</feature>
<proteinExistence type="predicted"/>
<dbReference type="Proteomes" id="UP000242877">
    <property type="component" value="Unassembled WGS sequence"/>
</dbReference>
<feature type="compositionally biased region" description="Low complexity" evidence="1">
    <location>
        <begin position="287"/>
        <end position="301"/>
    </location>
</feature>
<dbReference type="OrthoDB" id="5420391at2759"/>
<reference evidence="2 3" key="1">
    <citation type="journal article" date="2016" name="Genome Biol. Evol.">
        <title>Divergent and convergent evolution of fungal pathogenicity.</title>
        <authorList>
            <person name="Shang Y."/>
            <person name="Xiao G."/>
            <person name="Zheng P."/>
            <person name="Cen K."/>
            <person name="Zhan S."/>
            <person name="Wang C."/>
        </authorList>
    </citation>
    <scope>NUCLEOTIDE SEQUENCE [LARGE SCALE GENOMIC DNA]</scope>
    <source>
        <strain evidence="2 3">ARSEF 7405</strain>
    </source>
</reference>
<evidence type="ECO:0000313" key="3">
    <source>
        <dbReference type="Proteomes" id="UP000242877"/>
    </source>
</evidence>
<evidence type="ECO:0000256" key="1">
    <source>
        <dbReference type="SAM" id="MobiDB-lite"/>
    </source>
</evidence>
<feature type="compositionally biased region" description="Low complexity" evidence="1">
    <location>
        <begin position="16"/>
        <end position="30"/>
    </location>
</feature>
<accession>A0A166NVQ3</accession>
<evidence type="ECO:0000313" key="2">
    <source>
        <dbReference type="EMBL" id="KZZ92740.1"/>
    </source>
</evidence>
<feature type="compositionally biased region" description="Acidic residues" evidence="1">
    <location>
        <begin position="96"/>
        <end position="107"/>
    </location>
</feature>
<protein>
    <recommendedName>
        <fullName evidence="4">Serine/threonine-protein kinase ppk6</fullName>
    </recommendedName>
</protein>
<feature type="compositionally biased region" description="Polar residues" evidence="1">
    <location>
        <begin position="151"/>
        <end position="162"/>
    </location>
</feature>
<feature type="region of interest" description="Disordered" evidence="1">
    <location>
        <begin position="259"/>
        <end position="316"/>
    </location>
</feature>
<organism evidence="2 3">
    <name type="scientific">Ascosphaera apis ARSEF 7405</name>
    <dbReference type="NCBI Taxonomy" id="392613"/>
    <lineage>
        <taxon>Eukaryota</taxon>
        <taxon>Fungi</taxon>
        <taxon>Dikarya</taxon>
        <taxon>Ascomycota</taxon>
        <taxon>Pezizomycotina</taxon>
        <taxon>Eurotiomycetes</taxon>
        <taxon>Eurotiomycetidae</taxon>
        <taxon>Onygenales</taxon>
        <taxon>Ascosphaeraceae</taxon>
        <taxon>Ascosphaera</taxon>
    </lineage>
</organism>
<feature type="compositionally biased region" description="Basic and acidic residues" evidence="1">
    <location>
        <begin position="109"/>
        <end position="119"/>
    </location>
</feature>
<evidence type="ECO:0008006" key="4">
    <source>
        <dbReference type="Google" id="ProtNLM"/>
    </source>
</evidence>
<dbReference type="VEuPathDB" id="FungiDB:AAP_02821"/>